<dbReference type="Proteomes" id="UP000240009">
    <property type="component" value="Unassembled WGS sequence"/>
</dbReference>
<dbReference type="PRINTS" id="PR00618">
    <property type="entry name" value="DKSAZNFINGER"/>
</dbReference>
<dbReference type="InterPro" id="IPR037187">
    <property type="entry name" value="DnaK_N"/>
</dbReference>
<reference evidence="6 7" key="1">
    <citation type="submission" date="2018-02" db="EMBL/GenBank/DDBJ databases">
        <title>Comparative genomes isolates from brazilian mangrove.</title>
        <authorList>
            <person name="Araujo J.E."/>
            <person name="Taketani R.G."/>
            <person name="Silva M.C.P."/>
            <person name="Loureco M.V."/>
            <person name="Andreote F.D."/>
        </authorList>
    </citation>
    <scope>NUCLEOTIDE SEQUENCE [LARGE SCALE GENOMIC DNA]</scope>
    <source>
        <strain evidence="6 7">HEX-2 MGV</strain>
    </source>
</reference>
<protein>
    <submittedName>
        <fullName evidence="6">Molecular chaperone DnaK</fullName>
    </submittedName>
</protein>
<feature type="zinc finger region" description="dksA C4-type" evidence="4">
    <location>
        <begin position="86"/>
        <end position="110"/>
    </location>
</feature>
<keyword evidence="2" id="KW-0863">Zinc-finger</keyword>
<dbReference type="PANTHER" id="PTHR33823:SF4">
    <property type="entry name" value="GENERAL STRESS PROTEIN 16O"/>
    <property type="match status" value="1"/>
</dbReference>
<dbReference type="SUPFAM" id="SSF57716">
    <property type="entry name" value="Glucocorticoid receptor-like (DNA-binding domain)"/>
    <property type="match status" value="1"/>
</dbReference>
<evidence type="ECO:0000256" key="4">
    <source>
        <dbReference type="PROSITE-ProRule" id="PRU00510"/>
    </source>
</evidence>
<evidence type="ECO:0000256" key="3">
    <source>
        <dbReference type="ARBA" id="ARBA00022833"/>
    </source>
</evidence>
<evidence type="ECO:0000313" key="6">
    <source>
        <dbReference type="EMBL" id="PQO39024.1"/>
    </source>
</evidence>
<evidence type="ECO:0000259" key="5">
    <source>
        <dbReference type="Pfam" id="PF01258"/>
    </source>
</evidence>
<dbReference type="SUPFAM" id="SSF109635">
    <property type="entry name" value="DnaK suppressor protein DksA, alpha-hairpin domain"/>
    <property type="match status" value="1"/>
</dbReference>
<dbReference type="EMBL" id="PUIA01000016">
    <property type="protein sequence ID" value="PQO39024.1"/>
    <property type="molecule type" value="Genomic_DNA"/>
</dbReference>
<sequence length="134" mass="14761">MARSRDEFISKMKEILLRRRDALRKALAGDLSLLKELEQTSGDVVDFALDSVQDELSSQLAEVESRELASIDTALEQIKAGKYGECEGCSATIPIARLQALPYATLCIKCQRELEELGPDGVSWAQTDDTQAVN</sequence>
<dbReference type="RefSeq" id="WP_105350224.1">
    <property type="nucleotide sequence ID" value="NZ_PUIA01000016.1"/>
</dbReference>
<evidence type="ECO:0000256" key="1">
    <source>
        <dbReference type="ARBA" id="ARBA00022723"/>
    </source>
</evidence>
<dbReference type="PROSITE" id="PS01102">
    <property type="entry name" value="ZF_DKSA_1"/>
    <property type="match status" value="1"/>
</dbReference>
<dbReference type="Gene3D" id="1.20.120.910">
    <property type="entry name" value="DksA, coiled-coil domain"/>
    <property type="match status" value="1"/>
</dbReference>
<gene>
    <name evidence="6" type="ORF">C5Y96_03930</name>
</gene>
<dbReference type="AlphaFoldDB" id="A0A2S8G4F2"/>
<comment type="caution">
    <text evidence="6">The sequence shown here is derived from an EMBL/GenBank/DDBJ whole genome shotgun (WGS) entry which is preliminary data.</text>
</comment>
<proteinExistence type="predicted"/>
<evidence type="ECO:0000313" key="7">
    <source>
        <dbReference type="Proteomes" id="UP000240009"/>
    </source>
</evidence>
<dbReference type="InterPro" id="IPR020458">
    <property type="entry name" value="Znf_DskA_TraR_CS"/>
</dbReference>
<evidence type="ECO:0000256" key="2">
    <source>
        <dbReference type="ARBA" id="ARBA00022771"/>
    </source>
</evidence>
<feature type="domain" description="Zinc finger DksA/TraR C4-type" evidence="5">
    <location>
        <begin position="81"/>
        <end position="115"/>
    </location>
</feature>
<organism evidence="6 7">
    <name type="scientific">Blastopirellula marina</name>
    <dbReference type="NCBI Taxonomy" id="124"/>
    <lineage>
        <taxon>Bacteria</taxon>
        <taxon>Pseudomonadati</taxon>
        <taxon>Planctomycetota</taxon>
        <taxon>Planctomycetia</taxon>
        <taxon>Pirellulales</taxon>
        <taxon>Pirellulaceae</taxon>
        <taxon>Blastopirellula</taxon>
    </lineage>
</organism>
<dbReference type="GO" id="GO:0008270">
    <property type="term" value="F:zinc ion binding"/>
    <property type="evidence" value="ECO:0007669"/>
    <property type="project" value="UniProtKB-KW"/>
</dbReference>
<dbReference type="PANTHER" id="PTHR33823">
    <property type="entry name" value="RNA POLYMERASE-BINDING TRANSCRIPTION FACTOR DKSA-RELATED"/>
    <property type="match status" value="1"/>
</dbReference>
<dbReference type="OrthoDB" id="9811543at2"/>
<keyword evidence="1" id="KW-0479">Metal-binding</keyword>
<dbReference type="InterPro" id="IPR020460">
    <property type="entry name" value="Znf_C4-type_bac"/>
</dbReference>
<keyword evidence="3" id="KW-0862">Zinc</keyword>
<accession>A0A2S8G4F2</accession>
<dbReference type="Pfam" id="PF01258">
    <property type="entry name" value="zf-dskA_traR"/>
    <property type="match status" value="1"/>
</dbReference>
<dbReference type="InterPro" id="IPR000962">
    <property type="entry name" value="Znf_DskA_TraR"/>
</dbReference>
<dbReference type="PROSITE" id="PS51128">
    <property type="entry name" value="ZF_DKSA_2"/>
    <property type="match status" value="1"/>
</dbReference>
<name>A0A2S8G4F2_9BACT</name>